<reference evidence="1 2" key="2">
    <citation type="journal article" date="2019" name="G3 (Bethesda)">
        <title>Hybrid Assembly of the Genome of the Entomopathogenic Nematode Steinernema carpocapsae Identifies the X-Chromosome.</title>
        <authorList>
            <person name="Serra L."/>
            <person name="Macchietto M."/>
            <person name="Macias-Munoz A."/>
            <person name="McGill C.J."/>
            <person name="Rodriguez I.M."/>
            <person name="Rodriguez B."/>
            <person name="Murad R."/>
            <person name="Mortazavi A."/>
        </authorList>
    </citation>
    <scope>NUCLEOTIDE SEQUENCE [LARGE SCALE GENOMIC DNA]</scope>
    <source>
        <strain evidence="1 2">ALL</strain>
    </source>
</reference>
<accession>A0A4U5MUL4</accession>
<organism evidence="1 2">
    <name type="scientific">Steinernema carpocapsae</name>
    <name type="common">Entomopathogenic nematode</name>
    <dbReference type="NCBI Taxonomy" id="34508"/>
    <lineage>
        <taxon>Eukaryota</taxon>
        <taxon>Metazoa</taxon>
        <taxon>Ecdysozoa</taxon>
        <taxon>Nematoda</taxon>
        <taxon>Chromadorea</taxon>
        <taxon>Rhabditida</taxon>
        <taxon>Tylenchina</taxon>
        <taxon>Panagrolaimomorpha</taxon>
        <taxon>Strongyloidoidea</taxon>
        <taxon>Steinernematidae</taxon>
        <taxon>Steinernema</taxon>
    </lineage>
</organism>
<evidence type="ECO:0000313" key="1">
    <source>
        <dbReference type="EMBL" id="TKR73470.1"/>
    </source>
</evidence>
<keyword evidence="2" id="KW-1185">Reference proteome</keyword>
<gene>
    <name evidence="1" type="ORF">L596_020777</name>
</gene>
<proteinExistence type="predicted"/>
<comment type="caution">
    <text evidence="1">The sequence shown here is derived from an EMBL/GenBank/DDBJ whole genome shotgun (WGS) entry which is preliminary data.</text>
</comment>
<evidence type="ECO:0000313" key="2">
    <source>
        <dbReference type="Proteomes" id="UP000298663"/>
    </source>
</evidence>
<reference evidence="1 2" key="1">
    <citation type="journal article" date="2015" name="Genome Biol.">
        <title>Comparative genomics of Steinernema reveals deeply conserved gene regulatory networks.</title>
        <authorList>
            <person name="Dillman A.R."/>
            <person name="Macchietto M."/>
            <person name="Porter C.F."/>
            <person name="Rogers A."/>
            <person name="Williams B."/>
            <person name="Antoshechkin I."/>
            <person name="Lee M.M."/>
            <person name="Goodwin Z."/>
            <person name="Lu X."/>
            <person name="Lewis E.E."/>
            <person name="Goodrich-Blair H."/>
            <person name="Stock S.P."/>
            <person name="Adams B.J."/>
            <person name="Sternberg P.W."/>
            <person name="Mortazavi A."/>
        </authorList>
    </citation>
    <scope>NUCLEOTIDE SEQUENCE [LARGE SCALE GENOMIC DNA]</scope>
    <source>
        <strain evidence="1 2">ALL</strain>
    </source>
</reference>
<protein>
    <submittedName>
        <fullName evidence="1">Uncharacterized protein</fullName>
    </submittedName>
</protein>
<dbReference type="AlphaFoldDB" id="A0A4U5MUL4"/>
<dbReference type="EMBL" id="AZBU02000006">
    <property type="protein sequence ID" value="TKR73470.1"/>
    <property type="molecule type" value="Genomic_DNA"/>
</dbReference>
<dbReference type="Proteomes" id="UP000298663">
    <property type="component" value="Unassembled WGS sequence"/>
</dbReference>
<sequence length="81" mass="8800">MYTHAGKLAILELFTLVTDANPEMMNQILIGVELLLILSAKTILLCERQMAHDEKKENLSLALDESANSLAASISTTVTIA</sequence>
<name>A0A4U5MUL4_STECR</name>